<keyword evidence="3" id="KW-1185">Reference proteome</keyword>
<sequence length="528" mass="56819">MGELIYGVYNERVCFKRGCVGKALEEKHGLRLLASRISSGKVIGSLHLSIPVSGAENEYHERSARGLSRKQPKPEPRKTHFHDEPEENSDGHAHQIKRGQVDVGSDGGPGAAAEDAAASGLRAVAELAEADDGEHGGGEVKNFGVRSEESAPLMPRPMAQASETIMEMRALAGRLAPSSLPTRGGGEDVDEGGGLDEDAHGSNGGFGVEEKAAEDYHEFVPPPLEADRDAGGNRKCKQSELDAGEVDEGGEEEEEVEVGPYHGYGDAGDSHFEGQCDALGTEVDAERVEEGEEKEVWDGEEDEGLCGGGYLVYGLHVEPGEGDGDGGGEEEEDGSLEGQAQRFPLFCAPVMLAKPIDREPPASSISPRYPKNSIEIMALEYKSNPVSAVGTDIFPSAFISAITCTNALQNYKLAICEVHPEVDDEAEVMMWAFVGHRNGDDEDGLGLHMMDILCIVTKGSLNTEEQVSWLGLSDRAVRCEGKGEGECVFMNEKLALQRVKEREKLERKKCCMEVHGGNRPSLCLENIK</sequence>
<feature type="region of interest" description="Disordered" evidence="1">
    <location>
        <begin position="99"/>
        <end position="118"/>
    </location>
</feature>
<feature type="compositionally biased region" description="Acidic residues" evidence="1">
    <location>
        <begin position="187"/>
        <end position="196"/>
    </location>
</feature>
<dbReference type="Proteomes" id="UP001374535">
    <property type="component" value="Chromosome 2"/>
</dbReference>
<feature type="compositionally biased region" description="Basic and acidic residues" evidence="1">
    <location>
        <begin position="225"/>
        <end position="240"/>
    </location>
</feature>
<proteinExistence type="predicted"/>
<evidence type="ECO:0000313" key="2">
    <source>
        <dbReference type="EMBL" id="WVZ18606.1"/>
    </source>
</evidence>
<feature type="region of interest" description="Disordered" evidence="1">
    <location>
        <begin position="175"/>
        <end position="204"/>
    </location>
</feature>
<protein>
    <submittedName>
        <fullName evidence="2">Uncharacterized protein</fullName>
    </submittedName>
</protein>
<accession>A0AAQ3P0N3</accession>
<evidence type="ECO:0000313" key="3">
    <source>
        <dbReference type="Proteomes" id="UP001374535"/>
    </source>
</evidence>
<feature type="region of interest" description="Disordered" evidence="1">
    <location>
        <begin position="223"/>
        <end position="257"/>
    </location>
</feature>
<evidence type="ECO:0000256" key="1">
    <source>
        <dbReference type="SAM" id="MobiDB-lite"/>
    </source>
</evidence>
<feature type="compositionally biased region" description="Acidic residues" evidence="1">
    <location>
        <begin position="242"/>
        <end position="257"/>
    </location>
</feature>
<feature type="region of interest" description="Disordered" evidence="1">
    <location>
        <begin position="55"/>
        <end position="93"/>
    </location>
</feature>
<feature type="compositionally biased region" description="Basic and acidic residues" evidence="1">
    <location>
        <begin position="72"/>
        <end position="93"/>
    </location>
</feature>
<reference evidence="2 3" key="1">
    <citation type="journal article" date="2023" name="Life. Sci Alliance">
        <title>Evolutionary insights into 3D genome organization and epigenetic landscape of Vigna mungo.</title>
        <authorList>
            <person name="Junaid A."/>
            <person name="Singh B."/>
            <person name="Bhatia S."/>
        </authorList>
    </citation>
    <scope>NUCLEOTIDE SEQUENCE [LARGE SCALE GENOMIC DNA]</scope>
    <source>
        <strain evidence="2">Urdbean</strain>
    </source>
</reference>
<dbReference type="AlphaFoldDB" id="A0AAQ3P0N3"/>
<feature type="compositionally biased region" description="Acidic residues" evidence="1">
    <location>
        <begin position="320"/>
        <end position="335"/>
    </location>
</feature>
<dbReference type="EMBL" id="CP144699">
    <property type="protein sequence ID" value="WVZ18606.1"/>
    <property type="molecule type" value="Genomic_DNA"/>
</dbReference>
<organism evidence="2 3">
    <name type="scientific">Vigna mungo</name>
    <name type="common">Black gram</name>
    <name type="synonym">Phaseolus mungo</name>
    <dbReference type="NCBI Taxonomy" id="3915"/>
    <lineage>
        <taxon>Eukaryota</taxon>
        <taxon>Viridiplantae</taxon>
        <taxon>Streptophyta</taxon>
        <taxon>Embryophyta</taxon>
        <taxon>Tracheophyta</taxon>
        <taxon>Spermatophyta</taxon>
        <taxon>Magnoliopsida</taxon>
        <taxon>eudicotyledons</taxon>
        <taxon>Gunneridae</taxon>
        <taxon>Pentapetalae</taxon>
        <taxon>rosids</taxon>
        <taxon>fabids</taxon>
        <taxon>Fabales</taxon>
        <taxon>Fabaceae</taxon>
        <taxon>Papilionoideae</taxon>
        <taxon>50 kb inversion clade</taxon>
        <taxon>NPAAA clade</taxon>
        <taxon>indigoferoid/millettioid clade</taxon>
        <taxon>Phaseoleae</taxon>
        <taxon>Vigna</taxon>
    </lineage>
</organism>
<feature type="region of interest" description="Disordered" evidence="1">
    <location>
        <begin position="129"/>
        <end position="155"/>
    </location>
</feature>
<feature type="region of interest" description="Disordered" evidence="1">
    <location>
        <begin position="317"/>
        <end position="337"/>
    </location>
</feature>
<gene>
    <name evidence="2" type="ORF">V8G54_005928</name>
</gene>
<name>A0AAQ3P0N3_VIGMU</name>